<dbReference type="AlphaFoldDB" id="A0A0A9CX22"/>
<feature type="region of interest" description="Disordered" evidence="1">
    <location>
        <begin position="1"/>
        <end position="25"/>
    </location>
</feature>
<evidence type="ECO:0000313" key="2">
    <source>
        <dbReference type="EMBL" id="JAD80899.1"/>
    </source>
</evidence>
<protein>
    <submittedName>
        <fullName evidence="2">Uncharacterized protein</fullName>
    </submittedName>
</protein>
<accession>A0A0A9CX22</accession>
<reference evidence="2" key="2">
    <citation type="journal article" date="2015" name="Data Brief">
        <title>Shoot transcriptome of the giant reed, Arundo donax.</title>
        <authorList>
            <person name="Barrero R.A."/>
            <person name="Guerrero F.D."/>
            <person name="Moolhuijzen P."/>
            <person name="Goolsby J.A."/>
            <person name="Tidwell J."/>
            <person name="Bellgard S.E."/>
            <person name="Bellgard M.I."/>
        </authorList>
    </citation>
    <scope>NUCLEOTIDE SEQUENCE</scope>
    <source>
        <tissue evidence="2">Shoot tissue taken approximately 20 cm above the soil surface</tissue>
    </source>
</reference>
<organism evidence="2">
    <name type="scientific">Arundo donax</name>
    <name type="common">Giant reed</name>
    <name type="synonym">Donax arundinaceus</name>
    <dbReference type="NCBI Taxonomy" id="35708"/>
    <lineage>
        <taxon>Eukaryota</taxon>
        <taxon>Viridiplantae</taxon>
        <taxon>Streptophyta</taxon>
        <taxon>Embryophyta</taxon>
        <taxon>Tracheophyta</taxon>
        <taxon>Spermatophyta</taxon>
        <taxon>Magnoliopsida</taxon>
        <taxon>Liliopsida</taxon>
        <taxon>Poales</taxon>
        <taxon>Poaceae</taxon>
        <taxon>PACMAD clade</taxon>
        <taxon>Arundinoideae</taxon>
        <taxon>Arundineae</taxon>
        <taxon>Arundo</taxon>
    </lineage>
</organism>
<dbReference type="EMBL" id="GBRH01216996">
    <property type="protein sequence ID" value="JAD80899.1"/>
    <property type="molecule type" value="Transcribed_RNA"/>
</dbReference>
<sequence>MLRHNPQRQKAPPTGSPVGLPHQKHIHHSHCIGLHPFQHPFILQHSNHHHIPAAHNLPNSLQHLVEYEVQKLAHRYLRPSTAAGMKKLMARL</sequence>
<reference evidence="2" key="1">
    <citation type="submission" date="2014-09" db="EMBL/GenBank/DDBJ databases">
        <authorList>
            <person name="Magalhaes I.L.F."/>
            <person name="Oliveira U."/>
            <person name="Santos F.R."/>
            <person name="Vidigal T.H.D.A."/>
            <person name="Brescovit A.D."/>
            <person name="Santos A.J."/>
        </authorList>
    </citation>
    <scope>NUCLEOTIDE SEQUENCE</scope>
    <source>
        <tissue evidence="2">Shoot tissue taken approximately 20 cm above the soil surface</tissue>
    </source>
</reference>
<name>A0A0A9CX22_ARUDO</name>
<proteinExistence type="predicted"/>
<evidence type="ECO:0000256" key="1">
    <source>
        <dbReference type="SAM" id="MobiDB-lite"/>
    </source>
</evidence>